<proteinExistence type="predicted"/>
<reference evidence="1" key="2">
    <citation type="submission" date="2020-08" db="EMBL/GenBank/DDBJ databases">
        <title>Plant Genome Project.</title>
        <authorList>
            <person name="Zhang R.-G."/>
        </authorList>
    </citation>
    <scope>NUCLEOTIDE SEQUENCE</scope>
    <source>
        <strain evidence="1">Huo1</strain>
        <tissue evidence="1">Leaf</tissue>
    </source>
</reference>
<keyword evidence="2" id="KW-1185">Reference proteome</keyword>
<dbReference type="AlphaFoldDB" id="A0A8X8Z3X9"/>
<accession>A0A8X8Z3X9</accession>
<protein>
    <submittedName>
        <fullName evidence="1">Uncharacterized protein</fullName>
    </submittedName>
</protein>
<evidence type="ECO:0000313" key="1">
    <source>
        <dbReference type="EMBL" id="KAG6390523.1"/>
    </source>
</evidence>
<gene>
    <name evidence="1" type="ORF">SASPL_148261</name>
</gene>
<sequence length="148" mass="15903">MRYGLSRCCHGDLAVFVAGLRPPFSPPALELCGFEPSSAFNISSISFVLCFAISLNLKAHSSGGQETALCRARTHNLTVTSLSQPRPTELGVAPILRVYIGELGRLEENVAAQLLSLRRVRCLGHRARCPESTGARAAVGAVWLGEKK</sequence>
<reference evidence="1" key="1">
    <citation type="submission" date="2018-01" db="EMBL/GenBank/DDBJ databases">
        <authorList>
            <person name="Mao J.F."/>
        </authorList>
    </citation>
    <scope>NUCLEOTIDE SEQUENCE</scope>
    <source>
        <strain evidence="1">Huo1</strain>
        <tissue evidence="1">Leaf</tissue>
    </source>
</reference>
<comment type="caution">
    <text evidence="1">The sequence shown here is derived from an EMBL/GenBank/DDBJ whole genome shotgun (WGS) entry which is preliminary data.</text>
</comment>
<organism evidence="1">
    <name type="scientific">Salvia splendens</name>
    <name type="common">Scarlet sage</name>
    <dbReference type="NCBI Taxonomy" id="180675"/>
    <lineage>
        <taxon>Eukaryota</taxon>
        <taxon>Viridiplantae</taxon>
        <taxon>Streptophyta</taxon>
        <taxon>Embryophyta</taxon>
        <taxon>Tracheophyta</taxon>
        <taxon>Spermatophyta</taxon>
        <taxon>Magnoliopsida</taxon>
        <taxon>eudicotyledons</taxon>
        <taxon>Gunneridae</taxon>
        <taxon>Pentapetalae</taxon>
        <taxon>asterids</taxon>
        <taxon>lamiids</taxon>
        <taxon>Lamiales</taxon>
        <taxon>Lamiaceae</taxon>
        <taxon>Nepetoideae</taxon>
        <taxon>Mentheae</taxon>
        <taxon>Salviinae</taxon>
        <taxon>Salvia</taxon>
        <taxon>Salvia subgen. Calosphace</taxon>
        <taxon>core Calosphace</taxon>
    </lineage>
</organism>
<name>A0A8X8Z3X9_SALSN</name>
<dbReference type="Proteomes" id="UP000298416">
    <property type="component" value="Unassembled WGS sequence"/>
</dbReference>
<dbReference type="EMBL" id="PNBA02000019">
    <property type="protein sequence ID" value="KAG6390523.1"/>
    <property type="molecule type" value="Genomic_DNA"/>
</dbReference>
<evidence type="ECO:0000313" key="2">
    <source>
        <dbReference type="Proteomes" id="UP000298416"/>
    </source>
</evidence>